<gene>
    <name evidence="3" type="primary">WBGene00278452</name>
</gene>
<accession>A0A8R1YY57</accession>
<dbReference type="InterPro" id="IPR036438">
    <property type="entry name" value="Insulin-like_sf"/>
</dbReference>
<dbReference type="Proteomes" id="UP000005239">
    <property type="component" value="Unassembled WGS sequence"/>
</dbReference>
<keyword evidence="2" id="KW-0732">Signal</keyword>
<evidence type="ECO:0000313" key="3">
    <source>
        <dbReference type="EnsemblMetazoa" id="PPA40083.1"/>
    </source>
</evidence>
<dbReference type="PROSITE" id="PS00262">
    <property type="entry name" value="INSULIN"/>
    <property type="match status" value="1"/>
</dbReference>
<dbReference type="GO" id="GO:0005179">
    <property type="term" value="F:hormone activity"/>
    <property type="evidence" value="ECO:0007669"/>
    <property type="project" value="InterPro"/>
</dbReference>
<evidence type="ECO:0000313" key="4">
    <source>
        <dbReference type="Proteomes" id="UP000005239"/>
    </source>
</evidence>
<proteinExistence type="inferred from homology"/>
<evidence type="ECO:0000256" key="2">
    <source>
        <dbReference type="ARBA" id="ARBA00022729"/>
    </source>
</evidence>
<dbReference type="AlphaFoldDB" id="A0A2A6BWB6"/>
<dbReference type="SUPFAM" id="SSF56994">
    <property type="entry name" value="Insulin-like"/>
    <property type="match status" value="1"/>
</dbReference>
<accession>A0A2A6BWB6</accession>
<comment type="similarity">
    <text evidence="1">Belongs to the insulin family.</text>
</comment>
<protein>
    <submittedName>
        <fullName evidence="3">IlGF domain-containing protein</fullName>
    </submittedName>
</protein>
<dbReference type="GO" id="GO:0005576">
    <property type="term" value="C:extracellular region"/>
    <property type="evidence" value="ECO:0007669"/>
    <property type="project" value="InterPro"/>
</dbReference>
<dbReference type="InterPro" id="IPR016179">
    <property type="entry name" value="Insulin-like"/>
</dbReference>
<dbReference type="OrthoDB" id="5784897at2759"/>
<reference evidence="4" key="1">
    <citation type="journal article" date="2008" name="Nat. Genet.">
        <title>The Pristionchus pacificus genome provides a unique perspective on nematode lifestyle and parasitism.</title>
        <authorList>
            <person name="Dieterich C."/>
            <person name="Clifton S.W."/>
            <person name="Schuster L.N."/>
            <person name="Chinwalla A."/>
            <person name="Delehaunty K."/>
            <person name="Dinkelacker I."/>
            <person name="Fulton L."/>
            <person name="Fulton R."/>
            <person name="Godfrey J."/>
            <person name="Minx P."/>
            <person name="Mitreva M."/>
            <person name="Roeseler W."/>
            <person name="Tian H."/>
            <person name="Witte H."/>
            <person name="Yang S.P."/>
            <person name="Wilson R.K."/>
            <person name="Sommer R.J."/>
        </authorList>
    </citation>
    <scope>NUCLEOTIDE SEQUENCE [LARGE SCALE GENOMIC DNA]</scope>
    <source>
        <strain evidence="4">PS312</strain>
    </source>
</reference>
<sequence>MSTQSRVLIILLLTLDSSLSFSFLARLRGAEPHGTTTAAPRPGAMKLCGAAFEDALNMVCPMRRRRKRSMAIFDEYQERCCSSGCTYSQLNKICNPF</sequence>
<dbReference type="EnsemblMetazoa" id="PPA40083.1">
    <property type="protein sequence ID" value="PPA40083.1"/>
    <property type="gene ID" value="WBGene00278452"/>
</dbReference>
<keyword evidence="4" id="KW-1185">Reference proteome</keyword>
<dbReference type="SMART" id="SM00078">
    <property type="entry name" value="IlGF"/>
    <property type="match status" value="1"/>
</dbReference>
<evidence type="ECO:0000256" key="1">
    <source>
        <dbReference type="ARBA" id="ARBA00009034"/>
    </source>
</evidence>
<organism evidence="3 4">
    <name type="scientific">Pristionchus pacificus</name>
    <name type="common">Parasitic nematode worm</name>
    <dbReference type="NCBI Taxonomy" id="54126"/>
    <lineage>
        <taxon>Eukaryota</taxon>
        <taxon>Metazoa</taxon>
        <taxon>Ecdysozoa</taxon>
        <taxon>Nematoda</taxon>
        <taxon>Chromadorea</taxon>
        <taxon>Rhabditida</taxon>
        <taxon>Rhabditina</taxon>
        <taxon>Diplogasteromorpha</taxon>
        <taxon>Diplogasteroidea</taxon>
        <taxon>Neodiplogasteridae</taxon>
        <taxon>Pristionchus</taxon>
    </lineage>
</organism>
<dbReference type="InterPro" id="IPR022353">
    <property type="entry name" value="Insulin_CS"/>
</dbReference>
<dbReference type="Gene3D" id="1.10.100.10">
    <property type="entry name" value="Insulin-like"/>
    <property type="match status" value="1"/>
</dbReference>
<reference evidence="3" key="2">
    <citation type="submission" date="2022-06" db="UniProtKB">
        <authorList>
            <consortium name="EnsemblMetazoa"/>
        </authorList>
    </citation>
    <scope>IDENTIFICATION</scope>
    <source>
        <strain evidence="3">PS312</strain>
    </source>
</reference>
<name>A0A2A6BWB6_PRIPA</name>